<gene>
    <name evidence="2" type="ORF">I6U51_03365</name>
</gene>
<keyword evidence="3" id="KW-1185">Reference proteome</keyword>
<dbReference type="EMBL" id="JAEEGB010000004">
    <property type="protein sequence ID" value="MBI6871744.1"/>
    <property type="molecule type" value="Genomic_DNA"/>
</dbReference>
<evidence type="ECO:0000259" key="1">
    <source>
        <dbReference type="Pfam" id="PF07969"/>
    </source>
</evidence>
<reference evidence="2" key="1">
    <citation type="submission" date="2020-12" db="EMBL/GenBank/DDBJ databases">
        <title>Clostridium thailandense sp. nov., a novel acetogenic bacterium isolated from peat land soil in Thailand.</title>
        <authorList>
            <person name="Chaikitkaew S."/>
            <person name="Birkeland N.K."/>
        </authorList>
    </citation>
    <scope>NUCLEOTIDE SEQUENCE</scope>
    <source>
        <strain evidence="2">DSM 17425</strain>
    </source>
</reference>
<dbReference type="Proteomes" id="UP000622687">
    <property type="component" value="Unassembled WGS sequence"/>
</dbReference>
<dbReference type="InterPro" id="IPR013108">
    <property type="entry name" value="Amidohydro_3"/>
</dbReference>
<feature type="domain" description="Amidohydrolase 3" evidence="1">
    <location>
        <begin position="49"/>
        <end position="507"/>
    </location>
</feature>
<dbReference type="InterPro" id="IPR011059">
    <property type="entry name" value="Metal-dep_hydrolase_composite"/>
</dbReference>
<dbReference type="Gene3D" id="2.30.40.10">
    <property type="entry name" value="Urease, subunit C, domain 1"/>
    <property type="match status" value="1"/>
</dbReference>
<dbReference type="GO" id="GO:0016810">
    <property type="term" value="F:hydrolase activity, acting on carbon-nitrogen (but not peptide) bonds"/>
    <property type="evidence" value="ECO:0007669"/>
    <property type="project" value="InterPro"/>
</dbReference>
<proteinExistence type="predicted"/>
<protein>
    <submittedName>
        <fullName evidence="2">Amidohydrolase</fullName>
    </submittedName>
</protein>
<sequence length="516" mass="57919">MQADLLIVNGKCFNPADNETYKWIAINKDKIVAIGKGDDYLNFSEYCGEIIDANGSSVLPGFYDSHCHLAQTAINHVSLNLSEATSFNDIGDLISMQSKKNPGKPIRGIRLDELNLKEKKLPDRYILDKFCDDVPVWINRVEYHTSILNTYSLLHYKIPYSVSGIELDKSDMPTGIFRGNANALLRQNILNSISNEFKLEALKEIIPNFIKSGVTTVSSMEGGFMFCDKDAEFIHEYYKSMPIDLVLFYQTTDIKKVTSMGLKRIGGSLFIDGSFGSRTAALYQDYSDSPGNRGVLYYTQDELNSFFLDCYENNLQTAVHVIGEHSIDLALNAHEYAYRRTGNNTLRHRLEHIELPTPLHLKKSKALNLIYSMQPAYEYFWGGVGKMYQRRLGERYKITNPFDEIIKCGIKICGGSDSDVTPSNPLLGIHSAVNHPVEQHRIPVLEAVKMFTSNSAYAISEENVKGSLEIGKLADLVILSDDLFSINKENIIDVKVKATIKSGNVLFNELRGGGRV</sequence>
<organism evidence="2 3">
    <name type="scientific">Clostridium aciditolerans</name>
    <dbReference type="NCBI Taxonomy" id="339861"/>
    <lineage>
        <taxon>Bacteria</taxon>
        <taxon>Bacillati</taxon>
        <taxon>Bacillota</taxon>
        <taxon>Clostridia</taxon>
        <taxon>Eubacteriales</taxon>
        <taxon>Clostridiaceae</taxon>
        <taxon>Clostridium</taxon>
    </lineage>
</organism>
<dbReference type="InterPro" id="IPR033932">
    <property type="entry name" value="YtcJ-like"/>
</dbReference>
<dbReference type="PANTHER" id="PTHR22642:SF22">
    <property type="entry name" value="EXOENZYMES REGULATORY PROTEIN AEPA"/>
    <property type="match status" value="1"/>
</dbReference>
<dbReference type="SUPFAM" id="SSF51338">
    <property type="entry name" value="Composite domain of metallo-dependent hydrolases"/>
    <property type="match status" value="1"/>
</dbReference>
<dbReference type="Gene3D" id="3.20.20.140">
    <property type="entry name" value="Metal-dependent hydrolases"/>
    <property type="match status" value="1"/>
</dbReference>
<accession>A0A934HTR2</accession>
<dbReference type="CDD" id="cd01300">
    <property type="entry name" value="YtcJ_like"/>
    <property type="match status" value="1"/>
</dbReference>
<evidence type="ECO:0000313" key="2">
    <source>
        <dbReference type="EMBL" id="MBI6871744.1"/>
    </source>
</evidence>
<comment type="caution">
    <text evidence="2">The sequence shown here is derived from an EMBL/GenBank/DDBJ whole genome shotgun (WGS) entry which is preliminary data.</text>
</comment>
<dbReference type="Pfam" id="PF07969">
    <property type="entry name" value="Amidohydro_3"/>
    <property type="match status" value="1"/>
</dbReference>
<dbReference type="SUPFAM" id="SSF51556">
    <property type="entry name" value="Metallo-dependent hydrolases"/>
    <property type="match status" value="1"/>
</dbReference>
<dbReference type="AlphaFoldDB" id="A0A934HTR2"/>
<dbReference type="PANTHER" id="PTHR22642">
    <property type="entry name" value="IMIDAZOLONEPROPIONASE"/>
    <property type="match status" value="1"/>
</dbReference>
<dbReference type="InterPro" id="IPR032466">
    <property type="entry name" value="Metal_Hydrolase"/>
</dbReference>
<dbReference type="Gene3D" id="3.10.310.70">
    <property type="match status" value="1"/>
</dbReference>
<dbReference type="RefSeq" id="WP_211141183.1">
    <property type="nucleotide sequence ID" value="NZ_JAEEGB010000004.1"/>
</dbReference>
<evidence type="ECO:0000313" key="3">
    <source>
        <dbReference type="Proteomes" id="UP000622687"/>
    </source>
</evidence>
<name>A0A934HTR2_9CLOT</name>